<dbReference type="InterPro" id="IPR036397">
    <property type="entry name" value="RNaseH_sf"/>
</dbReference>
<keyword evidence="1" id="KW-1133">Transmembrane helix</keyword>
<dbReference type="Proteomes" id="UP000886653">
    <property type="component" value="Unassembled WGS sequence"/>
</dbReference>
<proteinExistence type="predicted"/>
<dbReference type="Gene3D" id="3.30.420.10">
    <property type="entry name" value="Ribonuclease H-like superfamily/Ribonuclease H"/>
    <property type="match status" value="1"/>
</dbReference>
<evidence type="ECO:0000313" key="4">
    <source>
        <dbReference type="Proteomes" id="UP000886653"/>
    </source>
</evidence>
<dbReference type="EMBL" id="MU167277">
    <property type="protein sequence ID" value="KAG0145422.1"/>
    <property type="molecule type" value="Genomic_DNA"/>
</dbReference>
<sequence>MDLAWNQYEKFPHLLEFLVSLNLVSIHHGAEISHLCADHSVRLEYLPPYCPELNPIELGFVLIQMHDQVKAIQKMTHTVLQGLFMEKIWVSSGYNKPFRTVTINLYMLWSLHTFCLVCLFVYMS</sequence>
<protein>
    <recommendedName>
        <fullName evidence="2">Tc1-like transposase DDE domain-containing protein</fullName>
    </recommendedName>
</protein>
<evidence type="ECO:0000259" key="2">
    <source>
        <dbReference type="Pfam" id="PF13358"/>
    </source>
</evidence>
<evidence type="ECO:0000313" key="3">
    <source>
        <dbReference type="EMBL" id="KAG0145422.1"/>
    </source>
</evidence>
<dbReference type="InterPro" id="IPR038717">
    <property type="entry name" value="Tc1-like_DDE_dom"/>
</dbReference>
<reference evidence="3" key="1">
    <citation type="submission" date="2013-11" db="EMBL/GenBank/DDBJ databases">
        <title>Genome sequence of the fusiform rust pathogen reveals effectors for host alternation and coevolution with pine.</title>
        <authorList>
            <consortium name="DOE Joint Genome Institute"/>
            <person name="Smith K."/>
            <person name="Pendleton A."/>
            <person name="Kubisiak T."/>
            <person name="Anderson C."/>
            <person name="Salamov A."/>
            <person name="Aerts A."/>
            <person name="Riley R."/>
            <person name="Clum A."/>
            <person name="Lindquist E."/>
            <person name="Ence D."/>
            <person name="Campbell M."/>
            <person name="Kronenberg Z."/>
            <person name="Feau N."/>
            <person name="Dhillon B."/>
            <person name="Hamelin R."/>
            <person name="Burleigh J."/>
            <person name="Smith J."/>
            <person name="Yandell M."/>
            <person name="Nelson C."/>
            <person name="Grigoriev I."/>
            <person name="Davis J."/>
        </authorList>
    </citation>
    <scope>NUCLEOTIDE SEQUENCE</scope>
    <source>
        <strain evidence="3">G11</strain>
    </source>
</reference>
<dbReference type="Pfam" id="PF13358">
    <property type="entry name" value="DDE_3"/>
    <property type="match status" value="1"/>
</dbReference>
<organism evidence="3 4">
    <name type="scientific">Cronartium quercuum f. sp. fusiforme G11</name>
    <dbReference type="NCBI Taxonomy" id="708437"/>
    <lineage>
        <taxon>Eukaryota</taxon>
        <taxon>Fungi</taxon>
        <taxon>Dikarya</taxon>
        <taxon>Basidiomycota</taxon>
        <taxon>Pucciniomycotina</taxon>
        <taxon>Pucciniomycetes</taxon>
        <taxon>Pucciniales</taxon>
        <taxon>Coleosporiaceae</taxon>
        <taxon>Cronartium</taxon>
    </lineage>
</organism>
<feature type="non-terminal residue" evidence="3">
    <location>
        <position position="124"/>
    </location>
</feature>
<dbReference type="AlphaFoldDB" id="A0A9P6NH00"/>
<keyword evidence="1" id="KW-0472">Membrane</keyword>
<accession>A0A9P6NH00</accession>
<dbReference type="OrthoDB" id="2266637at2759"/>
<comment type="caution">
    <text evidence="3">The sequence shown here is derived from an EMBL/GenBank/DDBJ whole genome shotgun (WGS) entry which is preliminary data.</text>
</comment>
<feature type="domain" description="Tc1-like transposase DDE" evidence="2">
    <location>
        <begin position="21"/>
        <end position="60"/>
    </location>
</feature>
<keyword evidence="1" id="KW-0812">Transmembrane</keyword>
<name>A0A9P6NH00_9BASI</name>
<feature type="transmembrane region" description="Helical" evidence="1">
    <location>
        <begin position="103"/>
        <end position="123"/>
    </location>
</feature>
<dbReference type="GO" id="GO:0003676">
    <property type="term" value="F:nucleic acid binding"/>
    <property type="evidence" value="ECO:0007669"/>
    <property type="project" value="InterPro"/>
</dbReference>
<gene>
    <name evidence="3" type="ORF">CROQUDRAFT_658733</name>
</gene>
<keyword evidence="4" id="KW-1185">Reference proteome</keyword>
<evidence type="ECO:0000256" key="1">
    <source>
        <dbReference type="SAM" id="Phobius"/>
    </source>
</evidence>